<feature type="chain" id="PRO_5045696737" description="DUF3108 domain-containing protein" evidence="1">
    <location>
        <begin position="23"/>
        <end position="238"/>
    </location>
</feature>
<evidence type="ECO:0000313" key="3">
    <source>
        <dbReference type="Proteomes" id="UP000623795"/>
    </source>
</evidence>
<evidence type="ECO:0000313" key="2">
    <source>
        <dbReference type="EMBL" id="NMG44092.1"/>
    </source>
</evidence>
<dbReference type="Proteomes" id="UP000623795">
    <property type="component" value="Unassembled WGS sequence"/>
</dbReference>
<comment type="caution">
    <text evidence="2">The sequence shown here is derived from an EMBL/GenBank/DDBJ whole genome shotgun (WGS) entry which is preliminary data.</text>
</comment>
<gene>
    <name evidence="2" type="ORF">GPA22_10160</name>
</gene>
<organism evidence="2 3">
    <name type="scientific">Aromatoleum toluvorans</name>
    <dbReference type="NCBI Taxonomy" id="92002"/>
    <lineage>
        <taxon>Bacteria</taxon>
        <taxon>Pseudomonadati</taxon>
        <taxon>Pseudomonadota</taxon>
        <taxon>Betaproteobacteria</taxon>
        <taxon>Rhodocyclales</taxon>
        <taxon>Rhodocyclaceae</taxon>
        <taxon>Aromatoleum</taxon>
    </lineage>
</organism>
<name>A0ABX1PZG9_9RHOO</name>
<proteinExistence type="predicted"/>
<dbReference type="EMBL" id="WTVN01000013">
    <property type="protein sequence ID" value="NMG44092.1"/>
    <property type="molecule type" value="Genomic_DNA"/>
</dbReference>
<keyword evidence="3" id="KW-1185">Reference proteome</keyword>
<sequence length="238" mass="26109">MRRMLLPLPLLAALLAVTPAAAAEAAAPASEAERLVFDDAHLDNLPATASLHYRYRRSETGQAEVDDEVVLTARPEEGKERVVHVDYLHGERHLALPDVADPTSNPLILYFLEADVRDMHRRLGGQENYFRRRIRLALAEGAKLSDVVVSHEGKAVQATRVEIRPYAADEQQARLRGMGNKTYRFTLSRQVPGGVYELSTHVAAPTGGQPLLEEVVTLRGEGGGDAPRQGPGYMTEGK</sequence>
<keyword evidence="1" id="KW-0732">Signal</keyword>
<accession>A0ABX1PZG9</accession>
<protein>
    <recommendedName>
        <fullName evidence="4">DUF3108 domain-containing protein</fullName>
    </recommendedName>
</protein>
<evidence type="ECO:0000256" key="1">
    <source>
        <dbReference type="SAM" id="SignalP"/>
    </source>
</evidence>
<feature type="signal peptide" evidence="1">
    <location>
        <begin position="1"/>
        <end position="22"/>
    </location>
</feature>
<reference evidence="2 3" key="1">
    <citation type="submission" date="2019-12" db="EMBL/GenBank/DDBJ databases">
        <title>Comparative genomics gives insights into the taxonomy of the Azoarcus-Aromatoleum group and reveals separate origins of nif in the plant-associated Azoarcus and non-plant-associated Aromatoleum sub-groups.</title>
        <authorList>
            <person name="Lafos M."/>
            <person name="Maluk M."/>
            <person name="Batista M."/>
            <person name="Junghare M."/>
            <person name="Carmona M."/>
            <person name="Faoro H."/>
            <person name="Cruz L.M."/>
            <person name="Battistoni F."/>
            <person name="De Souza E."/>
            <person name="Pedrosa F."/>
            <person name="Chen W.-M."/>
            <person name="Poole P.S."/>
            <person name="Dixon R.A."/>
            <person name="James E.K."/>
        </authorList>
    </citation>
    <scope>NUCLEOTIDE SEQUENCE [LARGE SCALE GENOMIC DNA]</scope>
    <source>
        <strain evidence="2 3">Td21</strain>
    </source>
</reference>
<evidence type="ECO:0008006" key="4">
    <source>
        <dbReference type="Google" id="ProtNLM"/>
    </source>
</evidence>